<evidence type="ECO:0000313" key="2">
    <source>
        <dbReference type="Proteomes" id="UP001497680"/>
    </source>
</evidence>
<organism evidence="1 2">
    <name type="scientific">Hypoxylon rubiginosum</name>
    <dbReference type="NCBI Taxonomy" id="110542"/>
    <lineage>
        <taxon>Eukaryota</taxon>
        <taxon>Fungi</taxon>
        <taxon>Dikarya</taxon>
        <taxon>Ascomycota</taxon>
        <taxon>Pezizomycotina</taxon>
        <taxon>Sordariomycetes</taxon>
        <taxon>Xylariomycetidae</taxon>
        <taxon>Xylariales</taxon>
        <taxon>Hypoxylaceae</taxon>
        <taxon>Hypoxylon</taxon>
    </lineage>
</organism>
<accession>A0ACC0D1K7</accession>
<comment type="caution">
    <text evidence="1">The sequence shown here is derived from an EMBL/GenBank/DDBJ whole genome shotgun (WGS) entry which is preliminary data.</text>
</comment>
<gene>
    <name evidence="1" type="ORF">F4821DRAFT_238236</name>
</gene>
<dbReference type="EMBL" id="MU394315">
    <property type="protein sequence ID" value="KAI6086427.1"/>
    <property type="molecule type" value="Genomic_DNA"/>
</dbReference>
<sequence length="425" mass="44561">MASASPTAAQRDVFGDLLSDLSTVFTPPCSITWLLTTTKVPSQFPAFPTTGPASCDPPEWSQYLSEKGFAYYSPAICPSGFEAGCSITSARTGQGFPPVTAGETAMYCVPSGFTCTSDTTDFRGGVWGFLRTTTANGAAVTVGPAIQIRWQEEDLSNLATDPLTPGLSPTRILTPVPAVVATTVREIPPSTSVPTSITSATVPRKITLSPVPAQVSSTTMLFTSTYNNGNDGENSENGDGISSISSNTIINGGDISSSSSSGSSSSTIINNNSNDNDNNTSSDKTNQNAPINASSTSVATMALSGILMSIMLTFLVVAAIRRYRRYRAGEVKSYLPFHLGKLFTRKPRSGIPPSSVTAGHLSEKADAELDAEGPIPELGPGVPLGTKENPAELVGSGVRSGVRNSWMSQVSRMFTVKKRKEVSSV</sequence>
<evidence type="ECO:0000313" key="1">
    <source>
        <dbReference type="EMBL" id="KAI6086427.1"/>
    </source>
</evidence>
<name>A0ACC0D1K7_9PEZI</name>
<dbReference type="Proteomes" id="UP001497680">
    <property type="component" value="Unassembled WGS sequence"/>
</dbReference>
<reference evidence="1 2" key="1">
    <citation type="journal article" date="2022" name="New Phytol.">
        <title>Ecological generalism drives hyperdiversity of secondary metabolite gene clusters in xylarialean endophytes.</title>
        <authorList>
            <person name="Franco M.E.E."/>
            <person name="Wisecaver J.H."/>
            <person name="Arnold A.E."/>
            <person name="Ju Y.M."/>
            <person name="Slot J.C."/>
            <person name="Ahrendt S."/>
            <person name="Moore L.P."/>
            <person name="Eastman K.E."/>
            <person name="Scott K."/>
            <person name="Konkel Z."/>
            <person name="Mondo S.J."/>
            <person name="Kuo A."/>
            <person name="Hayes R.D."/>
            <person name="Haridas S."/>
            <person name="Andreopoulos B."/>
            <person name="Riley R."/>
            <person name="LaButti K."/>
            <person name="Pangilinan J."/>
            <person name="Lipzen A."/>
            <person name="Amirebrahimi M."/>
            <person name="Yan J."/>
            <person name="Adam C."/>
            <person name="Keymanesh K."/>
            <person name="Ng V."/>
            <person name="Louie K."/>
            <person name="Northen T."/>
            <person name="Drula E."/>
            <person name="Henrissat B."/>
            <person name="Hsieh H.M."/>
            <person name="Youens-Clark K."/>
            <person name="Lutzoni F."/>
            <person name="Miadlikowska J."/>
            <person name="Eastwood D.C."/>
            <person name="Hamelin R.C."/>
            <person name="Grigoriev I.V."/>
            <person name="U'Ren J.M."/>
        </authorList>
    </citation>
    <scope>NUCLEOTIDE SEQUENCE [LARGE SCALE GENOMIC DNA]</scope>
    <source>
        <strain evidence="1 2">ER1909</strain>
    </source>
</reference>
<proteinExistence type="predicted"/>
<protein>
    <submittedName>
        <fullName evidence="1">Uncharacterized protein</fullName>
    </submittedName>
</protein>
<keyword evidence="2" id="KW-1185">Reference proteome</keyword>